<gene>
    <name evidence="1" type="ORF">DJ52_09655</name>
</gene>
<accession>A0ABX5B2W8</accession>
<dbReference type="Proteomes" id="UP000238924">
    <property type="component" value="Unassembled WGS sequence"/>
</dbReference>
<dbReference type="EMBL" id="JJMJ01000151">
    <property type="protein sequence ID" value="PPS21626.1"/>
    <property type="molecule type" value="Genomic_DNA"/>
</dbReference>
<sequence>MENIKNKKEETFNKLKNDFEYCYGGMYKNQFTDDALKSLFEYLINKNKKRFNILDLIYKYDQVDIKEYEYKYRKEKIKEDNKYIIKIFCSGYLLYKIH</sequence>
<organism evidence="1 2">
    <name type="scientific">Brachyspira murdochii</name>
    <dbReference type="NCBI Taxonomy" id="84378"/>
    <lineage>
        <taxon>Bacteria</taxon>
        <taxon>Pseudomonadati</taxon>
        <taxon>Spirochaetota</taxon>
        <taxon>Spirochaetia</taxon>
        <taxon>Brachyspirales</taxon>
        <taxon>Brachyspiraceae</taxon>
        <taxon>Brachyspira</taxon>
    </lineage>
</organism>
<evidence type="ECO:0000313" key="2">
    <source>
        <dbReference type="Proteomes" id="UP000238924"/>
    </source>
</evidence>
<evidence type="ECO:0000313" key="1">
    <source>
        <dbReference type="EMBL" id="PPS21626.1"/>
    </source>
</evidence>
<proteinExistence type="predicted"/>
<reference evidence="1 2" key="1">
    <citation type="submission" date="2014-04" db="EMBL/GenBank/DDBJ databases">
        <title>Whole genome sequence of 'Brachyspira hampsonii' D13-03603F2.</title>
        <authorList>
            <person name="Patterson A.H."/>
            <person name="Chaban B."/>
            <person name="Fernando C."/>
            <person name="Harding J.C."/>
            <person name="Hill J.E."/>
        </authorList>
    </citation>
    <scope>NUCLEOTIDE SEQUENCE [LARGE SCALE GENOMIC DNA]</scope>
    <source>
        <strain evidence="1 2">D13-03603F2</strain>
    </source>
</reference>
<dbReference type="RefSeq" id="WP_104618729.1">
    <property type="nucleotide sequence ID" value="NZ_JAWLPZ010000005.1"/>
</dbReference>
<name>A0ABX5B2W8_9SPIR</name>
<comment type="caution">
    <text evidence="1">The sequence shown here is derived from an EMBL/GenBank/DDBJ whole genome shotgun (WGS) entry which is preliminary data.</text>
</comment>
<protein>
    <submittedName>
        <fullName evidence="1">Uncharacterized protein</fullName>
    </submittedName>
</protein>
<keyword evidence="2" id="KW-1185">Reference proteome</keyword>